<gene>
    <name evidence="8" type="ORF">FRD01_17770</name>
</gene>
<dbReference type="CDD" id="cd00198">
    <property type="entry name" value="vWFA"/>
    <property type="match status" value="1"/>
</dbReference>
<dbReference type="PROSITE" id="PS51257">
    <property type="entry name" value="PROKAR_LIPOPROTEIN"/>
    <property type="match status" value="1"/>
</dbReference>
<evidence type="ECO:0000256" key="6">
    <source>
        <dbReference type="SAM" id="SignalP"/>
    </source>
</evidence>
<keyword evidence="4" id="KW-0106">Calcium</keyword>
<proteinExistence type="predicted"/>
<evidence type="ECO:0000256" key="2">
    <source>
        <dbReference type="ARBA" id="ARBA00022525"/>
    </source>
</evidence>
<dbReference type="Proteomes" id="UP000321595">
    <property type="component" value="Chromosome"/>
</dbReference>
<name>A0A5B8XYK2_9DELT</name>
<dbReference type="PANTHER" id="PTHR37467:SF1">
    <property type="entry name" value="EXPORTED CALCIUM-BINDING GLYCOPROTEIN"/>
    <property type="match status" value="1"/>
</dbReference>
<feature type="signal peptide" evidence="6">
    <location>
        <begin position="1"/>
        <end position="19"/>
    </location>
</feature>
<dbReference type="InterPro" id="IPR002035">
    <property type="entry name" value="VWF_A"/>
</dbReference>
<dbReference type="KEGG" id="bbae:FRD01_17770"/>
<accession>A0A5B8XYK2</accession>
<dbReference type="RefSeq" id="WP_146962026.1">
    <property type="nucleotide sequence ID" value="NZ_CP042467.1"/>
</dbReference>
<comment type="subcellular location">
    <subcellularLocation>
        <location evidence="1">Secreted</location>
    </subcellularLocation>
</comment>
<dbReference type="InterPro" id="IPR053180">
    <property type="entry name" value="Ca-binding_acidic-repeat"/>
</dbReference>
<feature type="compositionally biased region" description="Acidic residues" evidence="5">
    <location>
        <begin position="32"/>
        <end position="79"/>
    </location>
</feature>
<organism evidence="8 9">
    <name type="scientific">Microvenator marinus</name>
    <dbReference type="NCBI Taxonomy" id="2600177"/>
    <lineage>
        <taxon>Bacteria</taxon>
        <taxon>Deltaproteobacteria</taxon>
        <taxon>Bradymonadales</taxon>
        <taxon>Microvenatoraceae</taxon>
        <taxon>Microvenator</taxon>
    </lineage>
</organism>
<evidence type="ECO:0000313" key="9">
    <source>
        <dbReference type="Proteomes" id="UP000321595"/>
    </source>
</evidence>
<dbReference type="SUPFAM" id="SSF53300">
    <property type="entry name" value="vWA-like"/>
    <property type="match status" value="1"/>
</dbReference>
<dbReference type="Pfam" id="PF18884">
    <property type="entry name" value="TSP3_bac"/>
    <property type="match status" value="3"/>
</dbReference>
<dbReference type="Gene3D" id="3.40.50.410">
    <property type="entry name" value="von Willebrand factor, type A domain"/>
    <property type="match status" value="1"/>
</dbReference>
<evidence type="ECO:0000313" key="8">
    <source>
        <dbReference type="EMBL" id="QED29053.1"/>
    </source>
</evidence>
<evidence type="ECO:0000256" key="4">
    <source>
        <dbReference type="ARBA" id="ARBA00022837"/>
    </source>
</evidence>
<reference evidence="8 9" key="1">
    <citation type="submission" date="2019-08" db="EMBL/GenBank/DDBJ databases">
        <authorList>
            <person name="Liang Q."/>
        </authorList>
    </citation>
    <scope>NUCLEOTIDE SEQUENCE [LARGE SCALE GENOMIC DNA]</scope>
    <source>
        <strain evidence="8 9">V1718</strain>
    </source>
</reference>
<protein>
    <submittedName>
        <fullName evidence="8">VWA domain-containing protein</fullName>
    </submittedName>
</protein>
<evidence type="ECO:0000259" key="7">
    <source>
        <dbReference type="PROSITE" id="PS50234"/>
    </source>
</evidence>
<feature type="region of interest" description="Disordered" evidence="5">
    <location>
        <begin position="22"/>
        <end position="87"/>
    </location>
</feature>
<dbReference type="PANTHER" id="PTHR37467">
    <property type="entry name" value="EXPORTED CALCIUM-BINDING GLYCOPROTEIN-RELATED"/>
    <property type="match status" value="1"/>
</dbReference>
<dbReference type="AlphaFoldDB" id="A0A5B8XYK2"/>
<dbReference type="OrthoDB" id="5480389at2"/>
<keyword evidence="9" id="KW-1185">Reference proteome</keyword>
<dbReference type="InterPro" id="IPR059100">
    <property type="entry name" value="TSP3_bac"/>
</dbReference>
<keyword evidence="2" id="KW-0964">Secreted</keyword>
<dbReference type="InterPro" id="IPR036465">
    <property type="entry name" value="vWFA_dom_sf"/>
</dbReference>
<feature type="domain" description="VWFA" evidence="7">
    <location>
        <begin position="421"/>
        <end position="621"/>
    </location>
</feature>
<dbReference type="PROSITE" id="PS50234">
    <property type="entry name" value="VWFA"/>
    <property type="match status" value="1"/>
</dbReference>
<evidence type="ECO:0000256" key="3">
    <source>
        <dbReference type="ARBA" id="ARBA00022729"/>
    </source>
</evidence>
<sequence>MTLKHIFLLVLIGSLSACADDVDPPDTRPDMGDEDIGVVDMPEEDMPDPDMTEPDMTEPDMTEPDMTEPDMTDMGDDMAPDQGQPDTPEDFNPLQICLSDCNYSGVHWCEVDCDYDGLSNCEEAQLGTDSCQTDTDGDGLNDLAELQVGSDPMIGDSDGDGLNDADEITFGFNPTNPSTYNDQILDGDRWIVSACDTLEGETLNYEVSSAGDWLVAFPTVFGNYVELGISTATPQNAQAASVFEDPANEVAGTLFSMRPAANQTTPEDVQAFFRSRVAATGSIVQDSTGGGFTTHDFETAAIARFLIRTPQQSSIRQVRDALLFNLAPFEAADVTGLPVSSGTTYRDFRVYISVTYRESDQNGDRLVVAAALAPAQKFDANEKVSFRMDDLTNTTNVASSQDDHFGRCNAFRAGEGNPEADFYWVLDQSGSMSDDYVRVRNVANNFFANLTNTALDYRLAVTTMDRDYDGRPVGNVPWYTDQPTFLAGINEVENGPYNGGAEYGLNSARDGIQWMRSSSAPQISRVRPDAQLITIFVSDEEDNDFQYDNLSDPSVANFLEQYVQFFVANTIAFAIVTIDPGDRYEDGEAYRRVALATGGSVAELTANDIQETIDEIIYAATGLASAYVLPSVPISSSLRVYKDNVWVPRSRENGFDYFANSNSIAFFGTYRPEPADPTQGRYGDDIAVGYETFLDLTKD</sequence>
<keyword evidence="3 6" id="KW-0732">Signal</keyword>
<feature type="chain" id="PRO_5023090292" evidence="6">
    <location>
        <begin position="20"/>
        <end position="699"/>
    </location>
</feature>
<evidence type="ECO:0000256" key="1">
    <source>
        <dbReference type="ARBA" id="ARBA00004613"/>
    </source>
</evidence>
<evidence type="ECO:0000256" key="5">
    <source>
        <dbReference type="SAM" id="MobiDB-lite"/>
    </source>
</evidence>
<dbReference type="EMBL" id="CP042467">
    <property type="protein sequence ID" value="QED29053.1"/>
    <property type="molecule type" value="Genomic_DNA"/>
</dbReference>